<dbReference type="Proteomes" id="UP000314294">
    <property type="component" value="Unassembled WGS sequence"/>
</dbReference>
<dbReference type="AlphaFoldDB" id="A0A4Z2ITV0"/>
<comment type="function">
    <text evidence="9">Plays a role in pre-mRNA splicing as component of the U4/U6-U5 tri-snRNP complex that is involved in spliceosome assembly, and as component of the precatalytic spliceosome (spliceosome B complex).</text>
</comment>
<dbReference type="GO" id="GO:0005681">
    <property type="term" value="C:spliceosomal complex"/>
    <property type="evidence" value="ECO:0007669"/>
    <property type="project" value="UniProtKB-KW"/>
</dbReference>
<keyword evidence="7" id="KW-0539">Nucleus</keyword>
<sequence length="682" mass="76857">MSLPKREVEEMRPWVERTVKKVLGFSEPTVVTAALHCVGKGLDKRKTADQLRPFLDESAGGFVECLFEALEESRNSRGNKGAGEKHRKRDLKDVFGDTAEIAVVREVPEIKDVPAPKRKRVPRFEEVEEPEVVPCPPAEAPSMLTKLQGFSFFTSQSQLEISPISRLLGTSTAAGGGGASSIGPSQAASFMNDAIEKARKAAELQARIQSQLAMKPGILGALGNIGPHNLVALANLHAMGIAPPKVEIREVNKPTPLILDDKGRTVDASGKEVELTHRMPTLKANIRAVKREQFRQQLKEKPGEDLESTSYFDQRVTITPAQRLRRGFKFHDQGRFEKIAQRIRTKAQLERLQNEIAQAAKKTGIQASTKLALIAPKKVIGDGTVPHIEWWDSYILPYNVDISLETSFEDLELFGVTNLVEHPAQISPPVDTDKPVTLGVYLTKKEQKKLRRQTRREGQKEVQEKVRLGLMPPPEPKVRISNLMRVLGTEAVQDPTKVEAHVRAQMAKRQKVHEDANAARKLTAEQRKEKNVKRLKEDLSDGVHIAVYRIRNLHNPAKKFKVEANANQLYLTGTVVLHRDVNLVVVEGGPKSQKKFRKLMLHRIKWEEHNSKRDDPDADDDTKRNNKCWLIWNGTSKERNFGEMKFKQCPTENMAREHFKKHGTEHYWDLALSKSVLDNPDD</sequence>
<protein>
    <recommendedName>
        <fullName evidence="2">U4/U6 small nuclear ribonucleoprotein Prp3</fullName>
    </recommendedName>
    <alternativeName>
        <fullName evidence="8">Pre-mRNA-splicing factor 3</fullName>
    </alternativeName>
</protein>
<keyword evidence="11" id="KW-0687">Ribonucleoprotein</keyword>
<evidence type="ECO:0000256" key="9">
    <source>
        <dbReference type="ARBA" id="ARBA00035603"/>
    </source>
</evidence>
<dbReference type="SMART" id="SM00311">
    <property type="entry name" value="PWI"/>
    <property type="match status" value="1"/>
</dbReference>
<dbReference type="InterPro" id="IPR010541">
    <property type="entry name" value="Prp3_C"/>
</dbReference>
<evidence type="ECO:0000256" key="6">
    <source>
        <dbReference type="ARBA" id="ARBA00023187"/>
    </source>
</evidence>
<evidence type="ECO:0000256" key="1">
    <source>
        <dbReference type="ARBA" id="ARBA00004123"/>
    </source>
</evidence>
<evidence type="ECO:0000256" key="4">
    <source>
        <dbReference type="ARBA" id="ARBA00022664"/>
    </source>
</evidence>
<keyword evidence="4" id="KW-0507">mRNA processing</keyword>
<comment type="subcellular location">
    <subcellularLocation>
        <location evidence="1">Nucleus</location>
    </subcellularLocation>
</comment>
<dbReference type="CDD" id="cd24162">
    <property type="entry name" value="Prp3_C"/>
    <property type="match status" value="1"/>
</dbReference>
<dbReference type="InterPro" id="IPR002483">
    <property type="entry name" value="PWI_dom"/>
</dbReference>
<evidence type="ECO:0000256" key="8">
    <source>
        <dbReference type="ARBA" id="ARBA00032955"/>
    </source>
</evidence>
<name>A0A4Z2ITV0_9TELE</name>
<dbReference type="PANTHER" id="PTHR14212:SF0">
    <property type="entry name" value="U4_U6 SMALL NUCLEAR RIBONUCLEOPROTEIN PRP3"/>
    <property type="match status" value="1"/>
</dbReference>
<dbReference type="InterPro" id="IPR013881">
    <property type="entry name" value="Pre-mRNA_splic_Prp3_dom"/>
</dbReference>
<dbReference type="GO" id="GO:0000398">
    <property type="term" value="P:mRNA splicing, via spliceosome"/>
    <property type="evidence" value="ECO:0007669"/>
    <property type="project" value="InterPro"/>
</dbReference>
<dbReference type="EMBL" id="SRLO01000049">
    <property type="protein sequence ID" value="TNN80964.1"/>
    <property type="molecule type" value="Genomic_DNA"/>
</dbReference>
<dbReference type="Gene3D" id="1.20.1390.10">
    <property type="entry name" value="PWI domain"/>
    <property type="match status" value="1"/>
</dbReference>
<evidence type="ECO:0000256" key="3">
    <source>
        <dbReference type="ARBA" id="ARBA00022553"/>
    </source>
</evidence>
<dbReference type="InterPro" id="IPR027104">
    <property type="entry name" value="Prp3"/>
</dbReference>
<dbReference type="FunFam" id="1.20.1390.10:FF:000003">
    <property type="entry name" value="U4/U6 small nuclear ribonucleoprotein Prp3"/>
    <property type="match status" value="1"/>
</dbReference>
<gene>
    <name evidence="11" type="primary">PRPF3</name>
    <name evidence="11" type="ORF">EYF80_008620</name>
</gene>
<evidence type="ECO:0000256" key="7">
    <source>
        <dbReference type="ARBA" id="ARBA00023242"/>
    </source>
</evidence>
<evidence type="ECO:0000313" key="11">
    <source>
        <dbReference type="EMBL" id="TNN80964.1"/>
    </source>
</evidence>
<keyword evidence="5" id="KW-0747">Spliceosome</keyword>
<evidence type="ECO:0000313" key="12">
    <source>
        <dbReference type="Proteomes" id="UP000314294"/>
    </source>
</evidence>
<dbReference type="Pfam" id="PF01480">
    <property type="entry name" value="PWI"/>
    <property type="match status" value="1"/>
</dbReference>
<dbReference type="PROSITE" id="PS51025">
    <property type="entry name" value="PWI"/>
    <property type="match status" value="1"/>
</dbReference>
<comment type="caution">
    <text evidence="11">The sequence shown here is derived from an EMBL/GenBank/DDBJ whole genome shotgun (WGS) entry which is preliminary data.</text>
</comment>
<evidence type="ECO:0000259" key="10">
    <source>
        <dbReference type="PROSITE" id="PS51025"/>
    </source>
</evidence>
<keyword evidence="12" id="KW-1185">Reference proteome</keyword>
<feature type="domain" description="PWI" evidence="10">
    <location>
        <begin position="1"/>
        <end position="87"/>
    </location>
</feature>
<evidence type="ECO:0000256" key="5">
    <source>
        <dbReference type="ARBA" id="ARBA00022728"/>
    </source>
</evidence>
<organism evidence="11 12">
    <name type="scientific">Liparis tanakae</name>
    <name type="common">Tanaka's snailfish</name>
    <dbReference type="NCBI Taxonomy" id="230148"/>
    <lineage>
        <taxon>Eukaryota</taxon>
        <taxon>Metazoa</taxon>
        <taxon>Chordata</taxon>
        <taxon>Craniata</taxon>
        <taxon>Vertebrata</taxon>
        <taxon>Euteleostomi</taxon>
        <taxon>Actinopterygii</taxon>
        <taxon>Neopterygii</taxon>
        <taxon>Teleostei</taxon>
        <taxon>Neoteleostei</taxon>
        <taxon>Acanthomorphata</taxon>
        <taxon>Eupercaria</taxon>
        <taxon>Perciformes</taxon>
        <taxon>Cottioidei</taxon>
        <taxon>Cottales</taxon>
        <taxon>Liparidae</taxon>
        <taxon>Liparis</taxon>
    </lineage>
</organism>
<dbReference type="OrthoDB" id="10264544at2759"/>
<dbReference type="Pfam" id="PF08572">
    <property type="entry name" value="PRP3"/>
    <property type="match status" value="1"/>
</dbReference>
<keyword evidence="3" id="KW-0597">Phosphoprotein</keyword>
<dbReference type="GO" id="GO:0046540">
    <property type="term" value="C:U4/U6 x U5 tri-snRNP complex"/>
    <property type="evidence" value="ECO:0007669"/>
    <property type="project" value="InterPro"/>
</dbReference>
<evidence type="ECO:0000256" key="2">
    <source>
        <dbReference type="ARBA" id="ARBA00016514"/>
    </source>
</evidence>
<proteinExistence type="predicted"/>
<reference evidence="11 12" key="1">
    <citation type="submission" date="2019-03" db="EMBL/GenBank/DDBJ databases">
        <title>First draft genome of Liparis tanakae, snailfish: a comprehensive survey of snailfish specific genes.</title>
        <authorList>
            <person name="Kim W."/>
            <person name="Song I."/>
            <person name="Jeong J.-H."/>
            <person name="Kim D."/>
            <person name="Kim S."/>
            <person name="Ryu S."/>
            <person name="Song J.Y."/>
            <person name="Lee S.K."/>
        </authorList>
    </citation>
    <scope>NUCLEOTIDE SEQUENCE [LARGE SCALE GENOMIC DNA]</scope>
    <source>
        <tissue evidence="11">Muscle</tissue>
    </source>
</reference>
<keyword evidence="6" id="KW-0508">mRNA splicing</keyword>
<dbReference type="PANTHER" id="PTHR14212">
    <property type="entry name" value="U4/U6-ASSOCIATED RNA SPLICING FACTOR-RELATED"/>
    <property type="match status" value="1"/>
</dbReference>
<accession>A0A4Z2ITV0</accession>
<dbReference type="Pfam" id="PF06544">
    <property type="entry name" value="Prp3_C"/>
    <property type="match status" value="1"/>
</dbReference>